<feature type="region of interest" description="Disordered" evidence="1">
    <location>
        <begin position="24"/>
        <end position="116"/>
    </location>
</feature>
<dbReference type="Pfam" id="PF20516">
    <property type="entry name" value="PDDEXK_12"/>
    <property type="match status" value="1"/>
</dbReference>
<evidence type="ECO:0000256" key="1">
    <source>
        <dbReference type="SAM" id="MobiDB-lite"/>
    </source>
</evidence>
<protein>
    <recommendedName>
        <fullName evidence="2">PD-(D/E)XK nuclease-like domain-containing protein</fullName>
    </recommendedName>
</protein>
<dbReference type="AlphaFoldDB" id="A0A4U7ASH0"/>
<evidence type="ECO:0000313" key="4">
    <source>
        <dbReference type="Proteomes" id="UP000308133"/>
    </source>
</evidence>
<dbReference type="InterPro" id="IPR046797">
    <property type="entry name" value="PDDEXK_12"/>
</dbReference>
<evidence type="ECO:0000313" key="3">
    <source>
        <dbReference type="EMBL" id="TKX19396.1"/>
    </source>
</evidence>
<dbReference type="Proteomes" id="UP000308133">
    <property type="component" value="Unassembled WGS sequence"/>
</dbReference>
<comment type="caution">
    <text evidence="3">The sequence shown here is derived from an EMBL/GenBank/DDBJ whole genome shotgun (WGS) entry which is preliminary data.</text>
</comment>
<accession>A0A4U7ASH0</accession>
<organism evidence="3 4">
    <name type="scientific">Elsinoe australis</name>
    <dbReference type="NCBI Taxonomy" id="40998"/>
    <lineage>
        <taxon>Eukaryota</taxon>
        <taxon>Fungi</taxon>
        <taxon>Dikarya</taxon>
        <taxon>Ascomycota</taxon>
        <taxon>Pezizomycotina</taxon>
        <taxon>Dothideomycetes</taxon>
        <taxon>Dothideomycetidae</taxon>
        <taxon>Myriangiales</taxon>
        <taxon>Elsinoaceae</taxon>
        <taxon>Elsinoe</taxon>
    </lineage>
</organism>
<dbReference type="EMBL" id="PTQR01000115">
    <property type="protein sequence ID" value="TKX19396.1"/>
    <property type="molecule type" value="Genomic_DNA"/>
</dbReference>
<evidence type="ECO:0000259" key="2">
    <source>
        <dbReference type="Pfam" id="PF20516"/>
    </source>
</evidence>
<feature type="domain" description="PD-(D/E)XK nuclease-like" evidence="2">
    <location>
        <begin position="172"/>
        <end position="424"/>
    </location>
</feature>
<gene>
    <name evidence="3" type="ORF">C1H76_8438</name>
</gene>
<sequence length="444" mass="49339">MEAREKVWRWLSTIKYHSELSKEAPSVAHHTPLVPDLFTPPHSESDRHINKSRMQTPQKHSRSEGDIDNDETPTNAQRGSVHVQDARMSSPSKRSRTGRSDTDLSSTDSSTTSARSARKLRIIQSLTVPINHKSIGQGSIDDETDLLVTALRRCAAGFETVPNQELDMVKAKFRDDVDLEQNVGYGADSQRARLGDTLPLPWVDMIRLEAEKCCQEDDFEPGWNSSNQGAILAMATYLSTYCGKVTSANITTARILGEFLPTATGNEHIPGRMVDFALCVEPDQCSDFQSLPLRIPGRTTLNHTDYSPTASRPIAISIETKRHGVDRPKGQLQLDVWVSAHFNWLQSMQSASTGVLVRPLPVLPLLFVQGSIWFVGFAQRLSTEIGGATIIWREILLGDVRRPSGVYRVLAALLHLIDWIGSVYAPWFAGALASYHTLRPHSRP</sequence>
<feature type="compositionally biased region" description="Low complexity" evidence="1">
    <location>
        <begin position="103"/>
        <end position="115"/>
    </location>
</feature>
<proteinExistence type="predicted"/>
<reference evidence="3 4" key="1">
    <citation type="submission" date="2018-02" db="EMBL/GenBank/DDBJ databases">
        <title>Draft genome sequences of Elsinoe sp., causing black scab on jojoba.</title>
        <authorList>
            <person name="Stodart B."/>
            <person name="Jeffress S."/>
            <person name="Ash G."/>
            <person name="Arun Chinnappa K."/>
        </authorList>
    </citation>
    <scope>NUCLEOTIDE SEQUENCE [LARGE SCALE GENOMIC DNA]</scope>
    <source>
        <strain evidence="3 4">Hillstone_2</strain>
    </source>
</reference>
<name>A0A4U7ASH0_9PEZI</name>